<dbReference type="InterPro" id="IPR001387">
    <property type="entry name" value="Cro/C1-type_HTH"/>
</dbReference>
<accession>F2L2I2</accession>
<reference evidence="3 4" key="1">
    <citation type="journal article" date="2011" name="J. Bacteriol.">
        <title>Complete genome sequence of the thermoacidophilic crenarchaeon Thermoproteus uzoniensis 768-20.</title>
        <authorList>
            <person name="Mardanov A.V."/>
            <person name="Gumerov V.M."/>
            <person name="Beletsky A.V."/>
            <person name="Prokofeva M.I."/>
            <person name="Bonch-Osmolovskaya E.A."/>
            <person name="Ravin N.V."/>
            <person name="Skryabin K.G."/>
        </authorList>
    </citation>
    <scope>NUCLEOTIDE SEQUENCE [LARGE SCALE GENOMIC DNA]</scope>
    <source>
        <strain evidence="3 4">768-20</strain>
    </source>
</reference>
<dbReference type="GeneID" id="10361083"/>
<reference key="2">
    <citation type="submission" date="2011-03" db="EMBL/GenBank/DDBJ databases">
        <title>Complete genome sequence of the thermoacidophilic crenarchaeon Thermoproteus uzoniensis 768-20.</title>
        <authorList>
            <person name="Mardanov A.V."/>
            <person name="Gumerov V.M."/>
            <person name="Beletsky A.V."/>
            <person name="Prokofeva M.I."/>
            <person name="Bonch-Osmolovskaya E.A."/>
            <person name="Ravin N.V."/>
            <person name="Skryabin K.G."/>
        </authorList>
    </citation>
    <scope>NUCLEOTIDE SEQUENCE</scope>
    <source>
        <strain>768-20</strain>
    </source>
</reference>
<dbReference type="Proteomes" id="UP000008138">
    <property type="component" value="Chromosome"/>
</dbReference>
<dbReference type="AlphaFoldDB" id="F2L2I2"/>
<dbReference type="eggNOG" id="arCOG01863">
    <property type="taxonomic scope" value="Archaea"/>
</dbReference>
<dbReference type="SMART" id="SM00530">
    <property type="entry name" value="HTH_XRE"/>
    <property type="match status" value="1"/>
</dbReference>
<dbReference type="PROSITE" id="PS50943">
    <property type="entry name" value="HTH_CROC1"/>
    <property type="match status" value="1"/>
</dbReference>
<dbReference type="InterPro" id="IPR010982">
    <property type="entry name" value="Lambda_DNA-bd_dom_sf"/>
</dbReference>
<dbReference type="GO" id="GO:0003677">
    <property type="term" value="F:DNA binding"/>
    <property type="evidence" value="ECO:0007669"/>
    <property type="project" value="InterPro"/>
</dbReference>
<dbReference type="CDD" id="cd00093">
    <property type="entry name" value="HTH_XRE"/>
    <property type="match status" value="1"/>
</dbReference>
<dbReference type="Pfam" id="PF01381">
    <property type="entry name" value="HTH_3"/>
    <property type="match status" value="1"/>
</dbReference>
<dbReference type="HOGENOM" id="CLU_130237_0_0_2"/>
<dbReference type="SUPFAM" id="SSF47413">
    <property type="entry name" value="lambda repressor-like DNA-binding domains"/>
    <property type="match status" value="1"/>
</dbReference>
<organism evidence="3 4">
    <name type="scientific">Thermoproteus uzoniensis (strain 768-20)</name>
    <dbReference type="NCBI Taxonomy" id="999630"/>
    <lineage>
        <taxon>Archaea</taxon>
        <taxon>Thermoproteota</taxon>
        <taxon>Thermoprotei</taxon>
        <taxon>Thermoproteales</taxon>
        <taxon>Thermoproteaceae</taxon>
        <taxon>Thermoproteus</taxon>
    </lineage>
</organism>
<feature type="region of interest" description="Disordered" evidence="1">
    <location>
        <begin position="44"/>
        <end position="66"/>
    </location>
</feature>
<evidence type="ECO:0000313" key="3">
    <source>
        <dbReference type="EMBL" id="AEA13030.1"/>
    </source>
</evidence>
<proteinExistence type="predicted"/>
<dbReference type="EMBL" id="CP002590">
    <property type="protein sequence ID" value="AEA13030.1"/>
    <property type="molecule type" value="Genomic_DNA"/>
</dbReference>
<dbReference type="STRING" id="999630.TUZN_1562"/>
<dbReference type="Gene3D" id="1.10.260.40">
    <property type="entry name" value="lambda repressor-like DNA-binding domains"/>
    <property type="match status" value="1"/>
</dbReference>
<gene>
    <name evidence="3" type="ordered locus">TUZN_1562</name>
</gene>
<sequence length="161" mass="17402">MLYCDICGAPIEGQPYIIKLDNAVLHVCRRCAASYGAVSASAAAEPQRRVAPPPPPRRAPAPKRAADRYEVVEEYAEVIKRARESMGLSREALASYIGVKESVLRRVESGQLVPDVQLARKLEKALGVKLLVPAQQGEAATGAPAKRELTLGDVAEVRDEE</sequence>
<dbReference type="KEGG" id="tuz:TUZN_1562"/>
<keyword evidence="4" id="KW-1185">Reference proteome</keyword>
<dbReference type="NCBIfam" id="TIGR00270">
    <property type="entry name" value="multiprotein bridging factor aMBF1"/>
    <property type="match status" value="1"/>
</dbReference>
<dbReference type="InterPro" id="IPR004451">
    <property type="entry name" value="MJ0586"/>
</dbReference>
<feature type="domain" description="HTH cro/C1-type" evidence="2">
    <location>
        <begin position="79"/>
        <end position="131"/>
    </location>
</feature>
<dbReference type="RefSeq" id="WP_013680365.1">
    <property type="nucleotide sequence ID" value="NC_015315.1"/>
</dbReference>
<evidence type="ECO:0000313" key="4">
    <source>
        <dbReference type="Proteomes" id="UP000008138"/>
    </source>
</evidence>
<protein>
    <submittedName>
        <fullName evidence="3">Helix-turn-helix domain protein</fullName>
    </submittedName>
</protein>
<evidence type="ECO:0000256" key="1">
    <source>
        <dbReference type="SAM" id="MobiDB-lite"/>
    </source>
</evidence>
<name>F2L2I2_THEU7</name>
<evidence type="ECO:0000259" key="2">
    <source>
        <dbReference type="PROSITE" id="PS50943"/>
    </source>
</evidence>